<dbReference type="CDD" id="cd18819">
    <property type="entry name" value="GH43_LbAraf43-like"/>
    <property type="match status" value="1"/>
</dbReference>
<dbReference type="GO" id="GO:0005975">
    <property type="term" value="P:carbohydrate metabolic process"/>
    <property type="evidence" value="ECO:0007669"/>
    <property type="project" value="InterPro"/>
</dbReference>
<dbReference type="InterPro" id="IPR011081">
    <property type="entry name" value="Big_4"/>
</dbReference>
<dbReference type="Pfam" id="PF13385">
    <property type="entry name" value="Laminin_G_3"/>
    <property type="match status" value="1"/>
</dbReference>
<dbReference type="InterPro" id="IPR006710">
    <property type="entry name" value="Glyco_hydro_43"/>
</dbReference>
<evidence type="ECO:0000256" key="1">
    <source>
        <dbReference type="ARBA" id="ARBA00009865"/>
    </source>
</evidence>
<evidence type="ECO:0000259" key="6">
    <source>
        <dbReference type="Pfam" id="PF07532"/>
    </source>
</evidence>
<dbReference type="Pfam" id="PF04616">
    <property type="entry name" value="Glyco_hydro_43"/>
    <property type="match status" value="1"/>
</dbReference>
<dbReference type="SUPFAM" id="SSF49899">
    <property type="entry name" value="Concanavalin A-like lectins/glucanases"/>
    <property type="match status" value="1"/>
</dbReference>
<dbReference type="PANTHER" id="PTHR43817:SF1">
    <property type="entry name" value="HYDROLASE, FAMILY 43, PUTATIVE (AFU_ORTHOLOGUE AFUA_3G01660)-RELATED"/>
    <property type="match status" value="1"/>
</dbReference>
<evidence type="ECO:0000256" key="2">
    <source>
        <dbReference type="ARBA" id="ARBA00022729"/>
    </source>
</evidence>
<dbReference type="GO" id="GO:0004553">
    <property type="term" value="F:hydrolase activity, hydrolyzing O-glycosyl compounds"/>
    <property type="evidence" value="ECO:0007669"/>
    <property type="project" value="InterPro"/>
</dbReference>
<dbReference type="InterPro" id="IPR023296">
    <property type="entry name" value="Glyco_hydro_beta-prop_sf"/>
</dbReference>
<dbReference type="Proteomes" id="UP000184512">
    <property type="component" value="Unassembled WGS sequence"/>
</dbReference>
<keyword evidence="4" id="KW-0326">Glycosidase</keyword>
<dbReference type="InterPro" id="IPR013320">
    <property type="entry name" value="ConA-like_dom_sf"/>
</dbReference>
<protein>
    <submittedName>
        <fullName evidence="8">Beta-xylosidase, GH43 family</fullName>
    </submittedName>
</protein>
<comment type="similarity">
    <text evidence="1">Belongs to the glycosyl hydrolase 43 family.</text>
</comment>
<name>A0A1M6G7L9_9ACTN</name>
<evidence type="ECO:0000313" key="8">
    <source>
        <dbReference type="EMBL" id="SHJ05797.1"/>
    </source>
</evidence>
<dbReference type="InterPro" id="IPR046780">
    <property type="entry name" value="aBig_2"/>
</dbReference>
<evidence type="ECO:0000256" key="3">
    <source>
        <dbReference type="ARBA" id="ARBA00022801"/>
    </source>
</evidence>
<keyword evidence="3" id="KW-0378">Hydrolase</keyword>
<keyword evidence="9" id="KW-1185">Reference proteome</keyword>
<evidence type="ECO:0000256" key="5">
    <source>
        <dbReference type="SAM" id="SignalP"/>
    </source>
</evidence>
<dbReference type="SUPFAM" id="SSF75005">
    <property type="entry name" value="Arabinanase/levansucrase/invertase"/>
    <property type="match status" value="2"/>
</dbReference>
<dbReference type="PANTHER" id="PTHR43817">
    <property type="entry name" value="GLYCOSYL HYDROLASE"/>
    <property type="match status" value="1"/>
</dbReference>
<accession>A0A1M6G7L9</accession>
<dbReference type="Gene3D" id="2.60.120.200">
    <property type="match status" value="1"/>
</dbReference>
<evidence type="ECO:0000313" key="9">
    <source>
        <dbReference type="Proteomes" id="UP000184512"/>
    </source>
</evidence>
<feature type="domain" description="Atrophied bacterial Ig" evidence="7">
    <location>
        <begin position="384"/>
        <end position="447"/>
    </location>
</feature>
<dbReference type="AlphaFoldDB" id="A0A1M6G7L9"/>
<dbReference type="EMBL" id="FQZG01000025">
    <property type="protein sequence ID" value="SHJ05797.1"/>
    <property type="molecule type" value="Genomic_DNA"/>
</dbReference>
<gene>
    <name evidence="8" type="ORF">SAMN02745244_01622</name>
</gene>
<dbReference type="Gene3D" id="2.115.10.20">
    <property type="entry name" value="Glycosyl hydrolase domain, family 43"/>
    <property type="match status" value="2"/>
</dbReference>
<reference evidence="8 9" key="1">
    <citation type="submission" date="2016-11" db="EMBL/GenBank/DDBJ databases">
        <authorList>
            <person name="Jaros S."/>
            <person name="Januszkiewicz K."/>
            <person name="Wedrychowicz H."/>
        </authorList>
    </citation>
    <scope>NUCLEOTIDE SEQUENCE [LARGE SCALE GENOMIC DNA]</scope>
    <source>
        <strain evidence="8 9">DSM 12906</strain>
    </source>
</reference>
<evidence type="ECO:0000259" key="7">
    <source>
        <dbReference type="Pfam" id="PF20578"/>
    </source>
</evidence>
<feature type="domain" description="Atrophied bacterial Ig" evidence="7">
    <location>
        <begin position="295"/>
        <end position="362"/>
    </location>
</feature>
<feature type="chain" id="PRO_5012816318" evidence="5">
    <location>
        <begin position="42"/>
        <end position="1157"/>
    </location>
</feature>
<feature type="signal peptide" evidence="5">
    <location>
        <begin position="1"/>
        <end position="41"/>
    </location>
</feature>
<feature type="domain" description="Bacterial Ig-like" evidence="6">
    <location>
        <begin position="643"/>
        <end position="693"/>
    </location>
</feature>
<dbReference type="STRING" id="1123357.SAMN02745244_01622"/>
<sequence>MNQTKQSREVAEKMRATRKRTALACALALLAGAFVSPPAGADPTTTDPNILAHYTFETAGAVTDVSGHGNNGTLLGTGATVSNGVLTLPGGSATSGAGYVRFPNNMFDNRDTLTISTWLKNTTGAGNYSAMFFGSATGTYPAQYWLLNPRNGSNQFKSVITNGSAPSSPWSTEYGISPTNASQGIAGPVTDDQWAMYTTVITPTSITGYYNGSLIGTVATTRTVSQFGTGLAGFIGRSTYSDIYYKGNVDDVLVSTGAYSGAQVADLYHSNGRVTDDQTRTVLAADADKVTLPAEAIADLSLPAGGASGSIVTWESDLPGVISAAGAVTRPGAGSADATVTLTATFTLGGVSYARDYAVTVPAVDDQRDLARIADAFTLGIEVVSDDINLADATGDFDISWASSAPAIIASDGAVTRQEAETEVTLTATFARGDLNVTRDYRVTVLAAATGDVVSYVATGGTARTEALHLAIATDGDPLVALNNNKPVLFPRYGTGSSRFANPTLFRKPDGSFGLIATDNAANGHVFVYDSSDLVTFSNQRYVSTNSQGIVVSRADVAYDNALAAYRVVLLATNGQAWEVTTSDFTKFSAPVQVTAPAVVPVPGLPGNAIEASALRLTAEELSNLDKRLGRITNTGISVGEDVTIQAGESLDLPGKATLDYSDGSTKQLGVTWDTSTVDATRPGTYTVTGTVNQPTYGDADGILVPERADPWVFRDDTRTGSTEYYFTGSYPTTQQVPGVGYDRVVLRRSDTINGLTTAKEEVLLWSRNAASPDTSNGSKVASGAYRYFWAPEFHKINGDWYILFTSSRSTNVWDIRPAIMRCDGDLDPMVASNWEELGYMKAAAGDTAAFANFSLDMTYFENGGKHYMIWAEKPGSSDLRMAEIDPSNPQQLISRSILLSTPNYAWERTSSQVINEGPAVIKSDNEVFVFFSASEVNETYAIGMLRAPTDGDLMDPATWRKTGFPLLTSDDFGGAQEGPGHNSFTLDADGNPVIVYHARPAKSEWAPGADGGLNDPSRHARVKTVHFAADGSAVLNQTREEELAPSNRTVTLTVTVEGAEPSLDVSAAVVMRCVVGRVTPTVRVTNGEGVAVAADIEAPFGSRSLSVAAERSGSAAFTVRNSTLAAGTVEVTARATVNGAPVTEELSVAYDAVSCS</sequence>
<dbReference type="Pfam" id="PF20578">
    <property type="entry name" value="aBig_2"/>
    <property type="match status" value="2"/>
</dbReference>
<dbReference type="Pfam" id="PF07532">
    <property type="entry name" value="Big_4"/>
    <property type="match status" value="1"/>
</dbReference>
<evidence type="ECO:0000256" key="4">
    <source>
        <dbReference type="ARBA" id="ARBA00023295"/>
    </source>
</evidence>
<keyword evidence="2 5" id="KW-0732">Signal</keyword>
<proteinExistence type="inferred from homology"/>
<organism evidence="8 9">
    <name type="scientific">Tessaracoccus bendigoensis DSM 12906</name>
    <dbReference type="NCBI Taxonomy" id="1123357"/>
    <lineage>
        <taxon>Bacteria</taxon>
        <taxon>Bacillati</taxon>
        <taxon>Actinomycetota</taxon>
        <taxon>Actinomycetes</taxon>
        <taxon>Propionibacteriales</taxon>
        <taxon>Propionibacteriaceae</taxon>
        <taxon>Tessaracoccus</taxon>
    </lineage>
</organism>